<dbReference type="PANTHER" id="PTHR11956">
    <property type="entry name" value="ARGINYL-TRNA SYNTHETASE"/>
    <property type="match status" value="1"/>
</dbReference>
<evidence type="ECO:0000313" key="5">
    <source>
        <dbReference type="Proteomes" id="UP001151760"/>
    </source>
</evidence>
<keyword evidence="5" id="KW-1185">Reference proteome</keyword>
<dbReference type="InterPro" id="IPR008909">
    <property type="entry name" value="DALR_anticod-bd"/>
</dbReference>
<accession>A0ABQ4YQG1</accession>
<evidence type="ECO:0000313" key="4">
    <source>
        <dbReference type="EMBL" id="GJS79701.1"/>
    </source>
</evidence>
<dbReference type="Gene3D" id="1.10.730.10">
    <property type="entry name" value="Isoleucyl-tRNA Synthetase, Domain 1"/>
    <property type="match status" value="1"/>
</dbReference>
<reference evidence="4" key="2">
    <citation type="submission" date="2022-01" db="EMBL/GenBank/DDBJ databases">
        <authorList>
            <person name="Yamashiro T."/>
            <person name="Shiraishi A."/>
            <person name="Satake H."/>
            <person name="Nakayama K."/>
        </authorList>
    </citation>
    <scope>NUCLEOTIDE SEQUENCE</scope>
</reference>
<sequence>MGGRSTLYCQGEELVLLVNTASLIFEVTTVGLKPRFVPLVCLILPVEEVFYCWLLLLGLRGSPELGNQNRDGEARQNLDIVIDILKANLEKKPPSTMEDNRWSLEEEVNKLIDETLDLSFPKLSFPELNDEEPVILPCKEAYGDYQCFAELYNEEPVIYSENVLSIWPKLREAKRPIKPVAVGASIHKMLKVGIDTWAPKLPVERVIIHIPSIASKETIDDRLRRTCIGDTLTRMLEYSKVVVSSSGSDLEARLAQEDELNKCFSIEERDEDVVICGKAEGEPKPLIRVKWEEGFNNAFKDLGALRTGLVNKNADWIVCLTPAWRREYIEMCFTVSYTYLKNNRLAECTFNFDEMLCAEVIRQACLSVLPHILCEFLYELSEKFNNYNSSYTSVREVGSVAKTSRLLLCEATAVVMEKCFHLLGITPVFSGNIKKTKLEDEAQPFGYLSYLKQRLCVNEPQDLVITPLVSVARDPPRNSRFELIAVCPDISNMFKKGKMFGYIIASDAYGVRTNGWEPIYKPDCGYVSLLNCDWYDAEDMINHGFVYPRNPSSHHTVPLSHSFSIRMELVVETEEKDSFFQLGYEGRELDFSEFERKNAADGACRVLVVEGKELVAHLYYIILKDALDTFLEVTFNRDAAPGALQVYGEMNAYYGDDFPYSSDNLVKGFYKTRLFEPDVKSGLWDGPIRLRKSGLAVPRNGSLVIEANLRELHSDRLIMDGNISFTFEEAIKCILGEGCSGEEAGRIMGEGCYFEVKVIWKYNKA</sequence>
<dbReference type="SUPFAM" id="SSF47323">
    <property type="entry name" value="Anticodon-binding domain of a subclass of class I aminoacyl-tRNA synthetases"/>
    <property type="match status" value="1"/>
</dbReference>
<dbReference type="SMART" id="SM00836">
    <property type="entry name" value="DALR_1"/>
    <property type="match status" value="1"/>
</dbReference>
<protein>
    <recommendedName>
        <fullName evidence="1">arginine--tRNA ligase</fullName>
        <ecNumber evidence="1">6.1.1.19</ecNumber>
    </recommendedName>
</protein>
<dbReference type="Pfam" id="PF05746">
    <property type="entry name" value="DALR_1"/>
    <property type="match status" value="1"/>
</dbReference>
<comment type="caution">
    <text evidence="4">The sequence shown here is derived from an EMBL/GenBank/DDBJ whole genome shotgun (WGS) entry which is preliminary data.</text>
</comment>
<feature type="domain" description="DALR anticodon binding" evidence="3">
    <location>
        <begin position="335"/>
        <end position="427"/>
    </location>
</feature>
<proteinExistence type="predicted"/>
<dbReference type="InterPro" id="IPR009080">
    <property type="entry name" value="tRNAsynth_Ia_anticodon-bd"/>
</dbReference>
<keyword evidence="4" id="KW-0436">Ligase</keyword>
<gene>
    <name evidence="4" type="ORF">Tco_0729582</name>
</gene>
<reference evidence="4" key="1">
    <citation type="journal article" date="2022" name="Int. J. Mol. Sci.">
        <title>Draft Genome of Tanacetum Coccineum: Genomic Comparison of Closely Related Tanacetum-Family Plants.</title>
        <authorList>
            <person name="Yamashiro T."/>
            <person name="Shiraishi A."/>
            <person name="Nakayama K."/>
            <person name="Satake H."/>
        </authorList>
    </citation>
    <scope>NUCLEOTIDE SEQUENCE</scope>
</reference>
<comment type="catalytic activity">
    <reaction evidence="2">
        <text>tRNA(Arg) + L-arginine + ATP = L-arginyl-tRNA(Arg) + AMP + diphosphate</text>
        <dbReference type="Rhea" id="RHEA:20301"/>
        <dbReference type="Rhea" id="RHEA-COMP:9658"/>
        <dbReference type="Rhea" id="RHEA-COMP:9673"/>
        <dbReference type="ChEBI" id="CHEBI:30616"/>
        <dbReference type="ChEBI" id="CHEBI:32682"/>
        <dbReference type="ChEBI" id="CHEBI:33019"/>
        <dbReference type="ChEBI" id="CHEBI:78442"/>
        <dbReference type="ChEBI" id="CHEBI:78513"/>
        <dbReference type="ChEBI" id="CHEBI:456215"/>
        <dbReference type="EC" id="6.1.1.19"/>
    </reaction>
</comment>
<dbReference type="GO" id="GO:0016874">
    <property type="term" value="F:ligase activity"/>
    <property type="evidence" value="ECO:0007669"/>
    <property type="project" value="UniProtKB-KW"/>
</dbReference>
<dbReference type="EMBL" id="BQNB010010615">
    <property type="protein sequence ID" value="GJS79701.1"/>
    <property type="molecule type" value="Genomic_DNA"/>
</dbReference>
<name>A0ABQ4YQG1_9ASTR</name>
<dbReference type="EC" id="6.1.1.19" evidence="1"/>
<dbReference type="InterPro" id="IPR001278">
    <property type="entry name" value="Arg-tRNA-ligase"/>
</dbReference>
<evidence type="ECO:0000256" key="1">
    <source>
        <dbReference type="ARBA" id="ARBA00012837"/>
    </source>
</evidence>
<evidence type="ECO:0000259" key="3">
    <source>
        <dbReference type="SMART" id="SM00836"/>
    </source>
</evidence>
<dbReference type="PANTHER" id="PTHR11956:SF5">
    <property type="entry name" value="ARGININE--TRNA LIGASE, CYTOPLASMIC"/>
    <property type="match status" value="1"/>
</dbReference>
<organism evidence="4 5">
    <name type="scientific">Tanacetum coccineum</name>
    <dbReference type="NCBI Taxonomy" id="301880"/>
    <lineage>
        <taxon>Eukaryota</taxon>
        <taxon>Viridiplantae</taxon>
        <taxon>Streptophyta</taxon>
        <taxon>Embryophyta</taxon>
        <taxon>Tracheophyta</taxon>
        <taxon>Spermatophyta</taxon>
        <taxon>Magnoliopsida</taxon>
        <taxon>eudicotyledons</taxon>
        <taxon>Gunneridae</taxon>
        <taxon>Pentapetalae</taxon>
        <taxon>asterids</taxon>
        <taxon>campanulids</taxon>
        <taxon>Asterales</taxon>
        <taxon>Asteraceae</taxon>
        <taxon>Asteroideae</taxon>
        <taxon>Anthemideae</taxon>
        <taxon>Anthemidinae</taxon>
        <taxon>Tanacetum</taxon>
    </lineage>
</organism>
<evidence type="ECO:0000256" key="2">
    <source>
        <dbReference type="ARBA" id="ARBA00049339"/>
    </source>
</evidence>
<dbReference type="Proteomes" id="UP001151760">
    <property type="component" value="Unassembled WGS sequence"/>
</dbReference>